<organism evidence="3 4">
    <name type="scientific">Haloferax namakaokahaiae</name>
    <dbReference type="NCBI Taxonomy" id="1748331"/>
    <lineage>
        <taxon>Archaea</taxon>
        <taxon>Methanobacteriati</taxon>
        <taxon>Methanobacteriota</taxon>
        <taxon>Stenosarchaea group</taxon>
        <taxon>Halobacteria</taxon>
        <taxon>Halobacteriales</taxon>
        <taxon>Haloferacaceae</taxon>
        <taxon>Haloferax</taxon>
    </lineage>
</organism>
<feature type="compositionally biased region" description="Low complexity" evidence="1">
    <location>
        <begin position="117"/>
        <end position="133"/>
    </location>
</feature>
<feature type="compositionally biased region" description="Acidic residues" evidence="1">
    <location>
        <begin position="157"/>
        <end position="169"/>
    </location>
</feature>
<protein>
    <recommendedName>
        <fullName evidence="2">DUF8080 domain-containing protein</fullName>
    </recommendedName>
</protein>
<reference evidence="3 4" key="1">
    <citation type="journal article" date="2019" name="Int. J. Syst. Evol. Microbiol.">
        <title>The Global Catalogue of Microorganisms (GCM) 10K type strain sequencing project: providing services to taxonomists for standard genome sequencing and annotation.</title>
        <authorList>
            <consortium name="The Broad Institute Genomics Platform"/>
            <consortium name="The Broad Institute Genome Sequencing Center for Infectious Disease"/>
            <person name="Wu L."/>
            <person name="Ma J."/>
        </authorList>
    </citation>
    <scope>NUCLEOTIDE SEQUENCE [LARGE SCALE GENOMIC DNA]</scope>
    <source>
        <strain evidence="3 4">DSM 29988</strain>
    </source>
</reference>
<evidence type="ECO:0000313" key="3">
    <source>
        <dbReference type="EMBL" id="MFC7204868.1"/>
    </source>
</evidence>
<proteinExistence type="predicted"/>
<dbReference type="Pfam" id="PF25256">
    <property type="entry name" value="DUF7857"/>
    <property type="match status" value="1"/>
</dbReference>
<dbReference type="InterPro" id="IPR057179">
    <property type="entry name" value="DUF7857"/>
</dbReference>
<dbReference type="AlphaFoldDB" id="A0ABD5ZHZ2"/>
<gene>
    <name evidence="3" type="ORF">ACFQJC_15230</name>
</gene>
<dbReference type="Proteomes" id="UP001596481">
    <property type="component" value="Unassembled WGS sequence"/>
</dbReference>
<feature type="region of interest" description="Disordered" evidence="1">
    <location>
        <begin position="96"/>
        <end position="174"/>
    </location>
</feature>
<evidence type="ECO:0000313" key="4">
    <source>
        <dbReference type="Proteomes" id="UP001596481"/>
    </source>
</evidence>
<evidence type="ECO:0000256" key="1">
    <source>
        <dbReference type="SAM" id="MobiDB-lite"/>
    </source>
</evidence>
<dbReference type="InterPro" id="IPR058393">
    <property type="entry name" value="DUF8080"/>
</dbReference>
<evidence type="ECO:0000259" key="2">
    <source>
        <dbReference type="Pfam" id="PF26296"/>
    </source>
</evidence>
<comment type="caution">
    <text evidence="3">The sequence shown here is derived from an EMBL/GenBank/DDBJ whole genome shotgun (WGS) entry which is preliminary data.</text>
</comment>
<dbReference type="Pfam" id="PF26296">
    <property type="entry name" value="DUF8080"/>
    <property type="match status" value="1"/>
</dbReference>
<accession>A0ABD5ZHZ2</accession>
<dbReference type="EMBL" id="JBHTAA010000005">
    <property type="protein sequence ID" value="MFC7204868.1"/>
    <property type="molecule type" value="Genomic_DNA"/>
</dbReference>
<sequence>MDYTLDVSTTDGVTLVSVVLENTAPIDRRVRVEHRLDGPVFPPRHHGVPESGWDEDGFEGVVPAESTRSLGYSCPVAPDAADADADIVAVEVLGRAGDDSEMTPDDVVRELGPSRPPADVVSASPAVESSPDSADSEEPTAESTSLSERERTVVSDSDSEAYSETDEPTATDRDVADAVAKSDCPKVTESADSTHTNADLPDDLDAYFDALERRLELAERLEGVGVGDAATVLSEPAADPSSLSHLDADRETLRQIATRATQLADRAATVSSTTDALRRVA</sequence>
<keyword evidence="4" id="KW-1185">Reference proteome</keyword>
<feature type="domain" description="DUF8080" evidence="2">
    <location>
        <begin position="201"/>
        <end position="270"/>
    </location>
</feature>
<dbReference type="RefSeq" id="WP_390224937.1">
    <property type="nucleotide sequence ID" value="NZ_JBHTAA010000005.1"/>
</dbReference>
<name>A0ABD5ZHZ2_9EURY</name>